<dbReference type="RefSeq" id="WP_118768128.1">
    <property type="nucleotide sequence ID" value="NZ_QWKP01000215.1"/>
</dbReference>
<dbReference type="EC" id="4.2.1.96" evidence="3"/>
<evidence type="ECO:0000313" key="7">
    <source>
        <dbReference type="EMBL" id="RHA38310.1"/>
    </source>
</evidence>
<dbReference type="CDD" id="cd00488">
    <property type="entry name" value="PCD_DCoH"/>
    <property type="match status" value="1"/>
</dbReference>
<keyword evidence="8" id="KW-1185">Reference proteome</keyword>
<dbReference type="Proteomes" id="UP000283374">
    <property type="component" value="Unassembled WGS sequence"/>
</dbReference>
<protein>
    <recommendedName>
        <fullName evidence="4">Putative pterin-4-alpha-carbinolamine dehydratase</fullName>
        <ecNumber evidence="3">4.2.1.96</ecNumber>
    </recommendedName>
</protein>
<dbReference type="PANTHER" id="PTHR12599:SF0">
    <property type="entry name" value="PTERIN-4-ALPHA-CARBINOLAMINE DEHYDRATASE"/>
    <property type="match status" value="1"/>
</dbReference>
<dbReference type="InterPro" id="IPR036428">
    <property type="entry name" value="PCD_sf"/>
</dbReference>
<dbReference type="Pfam" id="PF18029">
    <property type="entry name" value="Glyoxalase_6"/>
    <property type="match status" value="1"/>
</dbReference>
<proteinExistence type="inferred from homology"/>
<dbReference type="Gene3D" id="3.10.180.10">
    <property type="entry name" value="2,3-Dihydroxybiphenyl 1,2-Dioxygenase, domain 1"/>
    <property type="match status" value="1"/>
</dbReference>
<evidence type="ECO:0000259" key="6">
    <source>
        <dbReference type="Pfam" id="PF18029"/>
    </source>
</evidence>
<dbReference type="SUPFAM" id="SSF55248">
    <property type="entry name" value="PCD-like"/>
    <property type="match status" value="1"/>
</dbReference>
<dbReference type="GO" id="GO:0008124">
    <property type="term" value="F:4-alpha-hydroxytetrahydrobiopterin dehydratase activity"/>
    <property type="evidence" value="ECO:0007669"/>
    <property type="project" value="UniProtKB-EC"/>
</dbReference>
<sequence>MADPVENLSSSAVTDAVDARHWRVMLRRLRATFTGPDFASGAAFVARIAEIADGLDHHPDVLLRWGQVTVTTSSHDVDGLTQRDIDLAAAVSEVADELGLTGAVPRSEMLEIAVDALDIPRVRPFWGAVLAYDEARLAPFGSPEVADEEKYTELRDPAGVGPTVWFQQMDEPREQRNRIHVDIAVPHDQAEARVQAAVAAGGHLVSDSSAPAFWIVADVEGNEVCVCTWQGRSSS</sequence>
<evidence type="ECO:0000256" key="4">
    <source>
        <dbReference type="ARBA" id="ARBA00021735"/>
    </source>
</evidence>
<accession>A0A413RIT5</accession>
<name>A0A413RIT5_9CELL</name>
<reference evidence="7 8" key="1">
    <citation type="submission" date="2018-08" db="EMBL/GenBank/DDBJ databases">
        <title>Cellulomonas rhizosphaerae sp. nov., a novel actinomycete isolated from soil.</title>
        <authorList>
            <person name="Tian Y."/>
        </authorList>
    </citation>
    <scope>NUCLEOTIDE SEQUENCE [LARGE SCALE GENOMIC DNA]</scope>
    <source>
        <strain evidence="7 8">NEAU-TCZ24</strain>
    </source>
</reference>
<dbReference type="InterPro" id="IPR001533">
    <property type="entry name" value="Pterin_deHydtase"/>
</dbReference>
<evidence type="ECO:0000256" key="2">
    <source>
        <dbReference type="ARBA" id="ARBA00006472"/>
    </source>
</evidence>
<organism evidence="7 8">
    <name type="scientific">Cellulomonas rhizosphaerae</name>
    <dbReference type="NCBI Taxonomy" id="2293719"/>
    <lineage>
        <taxon>Bacteria</taxon>
        <taxon>Bacillati</taxon>
        <taxon>Actinomycetota</taxon>
        <taxon>Actinomycetes</taxon>
        <taxon>Micrococcales</taxon>
        <taxon>Cellulomonadaceae</taxon>
        <taxon>Cellulomonas</taxon>
    </lineage>
</organism>
<evidence type="ECO:0000256" key="5">
    <source>
        <dbReference type="ARBA" id="ARBA00023239"/>
    </source>
</evidence>
<dbReference type="SUPFAM" id="SSF54593">
    <property type="entry name" value="Glyoxalase/Bleomycin resistance protein/Dihydroxybiphenyl dioxygenase"/>
    <property type="match status" value="1"/>
</dbReference>
<dbReference type="EMBL" id="QWKP01000215">
    <property type="protein sequence ID" value="RHA38310.1"/>
    <property type="molecule type" value="Genomic_DNA"/>
</dbReference>
<dbReference type="OrthoDB" id="15077at2"/>
<dbReference type="Pfam" id="PF01329">
    <property type="entry name" value="Pterin_4a"/>
    <property type="match status" value="1"/>
</dbReference>
<evidence type="ECO:0000256" key="3">
    <source>
        <dbReference type="ARBA" id="ARBA00013252"/>
    </source>
</evidence>
<comment type="caution">
    <text evidence="7">The sequence shown here is derived from an EMBL/GenBank/DDBJ whole genome shotgun (WGS) entry which is preliminary data.</text>
</comment>
<dbReference type="PANTHER" id="PTHR12599">
    <property type="entry name" value="PTERIN-4-ALPHA-CARBINOLAMINE DEHYDRATASE"/>
    <property type="match status" value="1"/>
</dbReference>
<dbReference type="Gene3D" id="3.30.1360.20">
    <property type="entry name" value="Transcriptional coactivator/pterin dehydratase"/>
    <property type="match status" value="1"/>
</dbReference>
<comment type="similarity">
    <text evidence="2">Belongs to the pterin-4-alpha-carbinolamine dehydratase family.</text>
</comment>
<dbReference type="GO" id="GO:0006729">
    <property type="term" value="P:tetrahydrobiopterin biosynthetic process"/>
    <property type="evidence" value="ECO:0007669"/>
    <property type="project" value="InterPro"/>
</dbReference>
<evidence type="ECO:0000313" key="8">
    <source>
        <dbReference type="Proteomes" id="UP000283374"/>
    </source>
</evidence>
<comment type="catalytic activity">
    <reaction evidence="1">
        <text>(4aS,6R)-4a-hydroxy-L-erythro-5,6,7,8-tetrahydrobiopterin = (6R)-L-erythro-6,7-dihydrobiopterin + H2O</text>
        <dbReference type="Rhea" id="RHEA:11920"/>
        <dbReference type="ChEBI" id="CHEBI:15377"/>
        <dbReference type="ChEBI" id="CHEBI:15642"/>
        <dbReference type="ChEBI" id="CHEBI:43120"/>
        <dbReference type="EC" id="4.2.1.96"/>
    </reaction>
</comment>
<dbReference type="InterPro" id="IPR029068">
    <property type="entry name" value="Glyas_Bleomycin-R_OHBP_Dase"/>
</dbReference>
<dbReference type="InterPro" id="IPR041581">
    <property type="entry name" value="Glyoxalase_6"/>
</dbReference>
<gene>
    <name evidence="7" type="ORF">D1825_14530</name>
</gene>
<feature type="domain" description="Glyoxalase-like" evidence="6">
    <location>
        <begin position="112"/>
        <end position="227"/>
    </location>
</feature>
<evidence type="ECO:0000256" key="1">
    <source>
        <dbReference type="ARBA" id="ARBA00001554"/>
    </source>
</evidence>
<dbReference type="AlphaFoldDB" id="A0A413RIT5"/>
<keyword evidence="5" id="KW-0456">Lyase</keyword>